<sequence length="253" mass="29548">MRLLKRDDSKDSIKIFHGMRVITILWVILNHTYFYTNLQAFNPPVSPPKNDLRHSQRRKSKGLRSGDRGGQAIGPELPIQFPEVKRSPLRRNVLDHYRSRNSYSVVLCPANPAEVFSLFSPTKRDLRYHTLWQITVPVVAYYYSDFVASSRQHVIFWVIQIQRTNAVLVAYGVMKMKETELNVFLFIFRRLWRLTPPFMFVIATVYILPHIGSGPVWKETVVDGLSKKCAATWWTNLLYINNFIPSSEMVRRC</sequence>
<comment type="caution">
    <text evidence="2">The sequence shown here is derived from an EMBL/GenBank/DDBJ whole genome shotgun (WGS) entry which is preliminary data.</text>
</comment>
<dbReference type="EMBL" id="BGPR01036604">
    <property type="protein sequence ID" value="GBO11883.1"/>
    <property type="molecule type" value="Genomic_DNA"/>
</dbReference>
<evidence type="ECO:0000313" key="3">
    <source>
        <dbReference type="Proteomes" id="UP000499080"/>
    </source>
</evidence>
<feature type="region of interest" description="Disordered" evidence="1">
    <location>
        <begin position="45"/>
        <end position="75"/>
    </location>
</feature>
<accession>A0A4Y2UH01</accession>
<dbReference type="PANTHER" id="PTHR11161">
    <property type="entry name" value="O-ACYLTRANSFERASE"/>
    <property type="match status" value="1"/>
</dbReference>
<protein>
    <recommendedName>
        <fullName evidence="4">Nose resistant to fluoxetine protein 6</fullName>
    </recommendedName>
</protein>
<dbReference type="InterPro" id="IPR052728">
    <property type="entry name" value="O2_lipid_transport_reg"/>
</dbReference>
<dbReference type="PANTHER" id="PTHR11161:SF0">
    <property type="entry name" value="O-ACYLTRANSFERASE LIKE PROTEIN"/>
    <property type="match status" value="1"/>
</dbReference>
<evidence type="ECO:0008006" key="4">
    <source>
        <dbReference type="Google" id="ProtNLM"/>
    </source>
</evidence>
<evidence type="ECO:0000256" key="1">
    <source>
        <dbReference type="SAM" id="MobiDB-lite"/>
    </source>
</evidence>
<dbReference type="AlphaFoldDB" id="A0A4Y2UH01"/>
<gene>
    <name evidence="2" type="ORF">AVEN_48630_1</name>
</gene>
<dbReference type="OrthoDB" id="6429287at2759"/>
<name>A0A4Y2UH01_ARAVE</name>
<reference evidence="2 3" key="1">
    <citation type="journal article" date="2019" name="Sci. Rep.">
        <title>Orb-weaving spider Araneus ventricosus genome elucidates the spidroin gene catalogue.</title>
        <authorList>
            <person name="Kono N."/>
            <person name="Nakamura H."/>
            <person name="Ohtoshi R."/>
            <person name="Moran D.A.P."/>
            <person name="Shinohara A."/>
            <person name="Yoshida Y."/>
            <person name="Fujiwara M."/>
            <person name="Mori M."/>
            <person name="Tomita M."/>
            <person name="Arakawa K."/>
        </authorList>
    </citation>
    <scope>NUCLEOTIDE SEQUENCE [LARGE SCALE GENOMIC DNA]</scope>
</reference>
<organism evidence="2 3">
    <name type="scientific">Araneus ventricosus</name>
    <name type="common">Orbweaver spider</name>
    <name type="synonym">Epeira ventricosa</name>
    <dbReference type="NCBI Taxonomy" id="182803"/>
    <lineage>
        <taxon>Eukaryota</taxon>
        <taxon>Metazoa</taxon>
        <taxon>Ecdysozoa</taxon>
        <taxon>Arthropoda</taxon>
        <taxon>Chelicerata</taxon>
        <taxon>Arachnida</taxon>
        <taxon>Araneae</taxon>
        <taxon>Araneomorphae</taxon>
        <taxon>Entelegynae</taxon>
        <taxon>Araneoidea</taxon>
        <taxon>Araneidae</taxon>
        <taxon>Araneus</taxon>
    </lineage>
</organism>
<keyword evidence="3" id="KW-1185">Reference proteome</keyword>
<dbReference type="Proteomes" id="UP000499080">
    <property type="component" value="Unassembled WGS sequence"/>
</dbReference>
<evidence type="ECO:0000313" key="2">
    <source>
        <dbReference type="EMBL" id="GBO11883.1"/>
    </source>
</evidence>
<proteinExistence type="predicted"/>